<sequence length="125" mass="13660">MTNVRVIVAGPVGCGKSAVLGEIEIAMKAIGVPVRFADEKAFQAEKRMTRADWARDLDMYQPTVVLEERIEPERSFPEAADGRPASDEEVMLWAAGCDTETARFVAGQLQRQGVTLVRAPRQGGL</sequence>
<gene>
    <name evidence="1" type="ORF">FF100_04630</name>
</gene>
<proteinExistence type="predicted"/>
<organism evidence="1 2">
    <name type="scientific">Methylobacterium terricola</name>
    <dbReference type="NCBI Taxonomy" id="2583531"/>
    <lineage>
        <taxon>Bacteria</taxon>
        <taxon>Pseudomonadati</taxon>
        <taxon>Pseudomonadota</taxon>
        <taxon>Alphaproteobacteria</taxon>
        <taxon>Hyphomicrobiales</taxon>
        <taxon>Methylobacteriaceae</taxon>
        <taxon>Methylobacterium</taxon>
    </lineage>
</organism>
<dbReference type="EMBL" id="VDDA01000002">
    <property type="protein sequence ID" value="TNC14868.1"/>
    <property type="molecule type" value="Genomic_DNA"/>
</dbReference>
<keyword evidence="2" id="KW-1185">Reference proteome</keyword>
<evidence type="ECO:0000313" key="2">
    <source>
        <dbReference type="Proteomes" id="UP000305267"/>
    </source>
</evidence>
<protein>
    <submittedName>
        <fullName evidence="1">Uncharacterized protein</fullName>
    </submittedName>
</protein>
<evidence type="ECO:0000313" key="1">
    <source>
        <dbReference type="EMBL" id="TNC14868.1"/>
    </source>
</evidence>
<dbReference type="Proteomes" id="UP000305267">
    <property type="component" value="Unassembled WGS sequence"/>
</dbReference>
<name>A0A5C4LLW6_9HYPH</name>
<reference evidence="1 2" key="1">
    <citation type="submission" date="2019-06" db="EMBL/GenBank/DDBJ databases">
        <title>Genome of Methylobacterium sp. 17Sr1-39.</title>
        <authorList>
            <person name="Seo T."/>
        </authorList>
    </citation>
    <scope>NUCLEOTIDE SEQUENCE [LARGE SCALE GENOMIC DNA]</scope>
    <source>
        <strain evidence="1 2">17Sr1-39</strain>
    </source>
</reference>
<comment type="caution">
    <text evidence="1">The sequence shown here is derived from an EMBL/GenBank/DDBJ whole genome shotgun (WGS) entry which is preliminary data.</text>
</comment>
<dbReference type="AlphaFoldDB" id="A0A5C4LLW6"/>
<accession>A0A5C4LLW6</accession>
<dbReference type="RefSeq" id="WP_139034409.1">
    <property type="nucleotide sequence ID" value="NZ_VDDA01000002.1"/>
</dbReference>
<dbReference type="OrthoDB" id="6638613at2"/>